<keyword evidence="2" id="KW-0472">Membrane</keyword>
<sequence>MPCAHSCFLHWRAIYLATSLLIIFLLYSYYHCSPYVCPKGRTMLSSSSTSFVGHHQDNPGVGVSPLHFPVAANTSTSKFDKALVVASMMSDDTVWLHQFFPYWRKAIYVMDDITANLTVQLNKGRESTAYLTYIIDNYDELPSSMIFLHAARYQWHNEDPLYGVFSLPHSTKVTADHYEDGVPAILNLRLDYLQKHGYANLRCTWRLGCPAAIFPFSMLSKIGAALEPHNDRANTAAGFAQAYKELFPGTTNKDVPTAVGVPCCAQFALSSSAVRARPVEDYIRVRNLLWTTKLPDAVSGRVLEYVWHILMGKSAEYCPDAQDCFCGKFGLCDLECRSPSSCERRYTLPKHEGIPHNWPEEGSGTNGFPRTDWWQ</sequence>
<comment type="caution">
    <text evidence="3">The sequence shown here is derived from an EMBL/GenBank/DDBJ whole genome shotgun (WGS) entry which is preliminary data.</text>
</comment>
<dbReference type="InterPro" id="IPR021838">
    <property type="entry name" value="DUF3431"/>
</dbReference>
<keyword evidence="2" id="KW-0812">Transmembrane</keyword>
<evidence type="ECO:0000313" key="4">
    <source>
        <dbReference type="Proteomes" id="UP000327013"/>
    </source>
</evidence>
<keyword evidence="2" id="KW-1133">Transmembrane helix</keyword>
<dbReference type="PANTHER" id="PTHR37490">
    <property type="entry name" value="EXPRESSED PROTEIN"/>
    <property type="match status" value="1"/>
</dbReference>
<dbReference type="AlphaFoldDB" id="A0A5N6KZB9"/>
<reference evidence="3 4" key="1">
    <citation type="submission" date="2019-06" db="EMBL/GenBank/DDBJ databases">
        <title>A chromosomal-level reference genome of Carpinus fangiana (Coryloideae, Betulaceae).</title>
        <authorList>
            <person name="Yang X."/>
            <person name="Wang Z."/>
            <person name="Zhang L."/>
            <person name="Hao G."/>
            <person name="Liu J."/>
            <person name="Yang Y."/>
        </authorList>
    </citation>
    <scope>NUCLEOTIDE SEQUENCE [LARGE SCALE GENOMIC DNA]</scope>
    <source>
        <strain evidence="3">Cfa_2016G</strain>
        <tissue evidence="3">Leaf</tissue>
    </source>
</reference>
<accession>A0A5N6KZB9</accession>
<gene>
    <name evidence="3" type="ORF">FH972_024721</name>
</gene>
<proteinExistence type="predicted"/>
<evidence type="ECO:0000256" key="1">
    <source>
        <dbReference type="SAM" id="MobiDB-lite"/>
    </source>
</evidence>
<name>A0A5N6KZB9_9ROSI</name>
<dbReference type="Pfam" id="PF11913">
    <property type="entry name" value="DUF3431"/>
    <property type="match status" value="1"/>
</dbReference>
<protein>
    <submittedName>
        <fullName evidence="3">Uncharacterized protein</fullName>
    </submittedName>
</protein>
<organism evidence="3 4">
    <name type="scientific">Carpinus fangiana</name>
    <dbReference type="NCBI Taxonomy" id="176857"/>
    <lineage>
        <taxon>Eukaryota</taxon>
        <taxon>Viridiplantae</taxon>
        <taxon>Streptophyta</taxon>
        <taxon>Embryophyta</taxon>
        <taxon>Tracheophyta</taxon>
        <taxon>Spermatophyta</taxon>
        <taxon>Magnoliopsida</taxon>
        <taxon>eudicotyledons</taxon>
        <taxon>Gunneridae</taxon>
        <taxon>Pentapetalae</taxon>
        <taxon>rosids</taxon>
        <taxon>fabids</taxon>
        <taxon>Fagales</taxon>
        <taxon>Betulaceae</taxon>
        <taxon>Carpinus</taxon>
    </lineage>
</organism>
<dbReference type="Proteomes" id="UP000327013">
    <property type="component" value="Unassembled WGS sequence"/>
</dbReference>
<dbReference type="EMBL" id="VIBQ01000018">
    <property type="protein sequence ID" value="KAB8364860.1"/>
    <property type="molecule type" value="Genomic_DNA"/>
</dbReference>
<evidence type="ECO:0000313" key="3">
    <source>
        <dbReference type="EMBL" id="KAB8364860.1"/>
    </source>
</evidence>
<dbReference type="PANTHER" id="PTHR37490:SF3">
    <property type="entry name" value="DUF3431 DOMAIN CONTAINING PROTEIN"/>
    <property type="match status" value="1"/>
</dbReference>
<evidence type="ECO:0000256" key="2">
    <source>
        <dbReference type="SAM" id="Phobius"/>
    </source>
</evidence>
<dbReference type="OrthoDB" id="426718at2759"/>
<keyword evidence="4" id="KW-1185">Reference proteome</keyword>
<feature type="transmembrane region" description="Helical" evidence="2">
    <location>
        <begin position="12"/>
        <end position="30"/>
    </location>
</feature>
<feature type="region of interest" description="Disordered" evidence="1">
    <location>
        <begin position="356"/>
        <end position="375"/>
    </location>
</feature>